<gene>
    <name evidence="1" type="ORF">GALL_523730</name>
</gene>
<dbReference type="EMBL" id="MLJW01006862">
    <property type="protein sequence ID" value="OIQ66063.1"/>
    <property type="molecule type" value="Genomic_DNA"/>
</dbReference>
<reference evidence="1" key="1">
    <citation type="submission" date="2016-10" db="EMBL/GenBank/DDBJ databases">
        <title>Sequence of Gallionella enrichment culture.</title>
        <authorList>
            <person name="Poehlein A."/>
            <person name="Muehling M."/>
            <person name="Daniel R."/>
        </authorList>
    </citation>
    <scope>NUCLEOTIDE SEQUENCE</scope>
</reference>
<sequence>MRLQPEFMRHRVGDYRSTAGANVLDCGARNQAPALDRQFDLRARLPQIKPVPCGNADAAAIASVLRRRCLGIAPDFESRRPVIKTLTIGVGVPSFAELDRIDLHPQGGFVDRLFQRKRHRRSTGPAKGRARRQIADDVEVDQLLRLGGIDQARQCSDRRIDGRAIVGIGRQGQRLEAALARRQQRDLDLRCGAMTRDSQLVAPVEGDANGRLRLARELDRGDGVDTEAGLRAKSAADVVGDHADLVAVEPVSLRNKFHQMKHRLRRDVQGQAITVEAGHGGVRLEAGVRLARGPEDTLDQQRVVRFGRRRDRVPHLPGLV</sequence>
<accession>A0A1J5PE26</accession>
<protein>
    <submittedName>
        <fullName evidence="1">Uncharacterized protein</fullName>
    </submittedName>
</protein>
<name>A0A1J5PE26_9ZZZZ</name>
<organism evidence="1">
    <name type="scientific">mine drainage metagenome</name>
    <dbReference type="NCBI Taxonomy" id="410659"/>
    <lineage>
        <taxon>unclassified sequences</taxon>
        <taxon>metagenomes</taxon>
        <taxon>ecological metagenomes</taxon>
    </lineage>
</organism>
<evidence type="ECO:0000313" key="1">
    <source>
        <dbReference type="EMBL" id="OIQ66063.1"/>
    </source>
</evidence>
<dbReference type="AlphaFoldDB" id="A0A1J5PE26"/>
<proteinExistence type="predicted"/>
<comment type="caution">
    <text evidence="1">The sequence shown here is derived from an EMBL/GenBank/DDBJ whole genome shotgun (WGS) entry which is preliminary data.</text>
</comment>